<dbReference type="EMBL" id="MN739659">
    <property type="protein sequence ID" value="QHT18762.1"/>
    <property type="molecule type" value="Genomic_DNA"/>
</dbReference>
<sequence length="273" mass="30277">MYLYSKMNFKHIVILLLIIILFLCAFIESTRTARIFENYSNDTNTPNQNSSEQDIDRTQYSKNLDGNITFDKDINANVSAYSNPQFISTVLNNSMDNIIGGNVTVSPDMNYSTNAPMMMMGNADSTVTGNFPTMSPMVMGNNYPTMAPTMTDMNNYPTMAPMVMGNNYPTMAPTMTDMNNYPTMAPMVMGNNYPTMAPTMSSTLVTPDMNNYTTMAPMVMGNNYPTMAPMVMGNNYPTMAPMVMGNNYPTLAPIIYQDTNTNLSYTTIPPGVM</sequence>
<reference evidence="1" key="1">
    <citation type="journal article" date="2020" name="Nature">
        <title>Giant virus diversity and host interactions through global metagenomics.</title>
        <authorList>
            <person name="Schulz F."/>
            <person name="Roux S."/>
            <person name="Paez-Espino D."/>
            <person name="Jungbluth S."/>
            <person name="Walsh D.A."/>
            <person name="Denef V.J."/>
            <person name="McMahon K.D."/>
            <person name="Konstantinidis K.T."/>
            <person name="Eloe-Fadrosh E.A."/>
            <person name="Kyrpides N.C."/>
            <person name="Woyke T."/>
        </authorList>
    </citation>
    <scope>NUCLEOTIDE SEQUENCE</scope>
    <source>
        <strain evidence="1">GVMAG-M-3300023174-49</strain>
    </source>
</reference>
<proteinExistence type="predicted"/>
<evidence type="ECO:0000313" key="1">
    <source>
        <dbReference type="EMBL" id="QHT18762.1"/>
    </source>
</evidence>
<dbReference type="AlphaFoldDB" id="A0A6C0DR06"/>
<organism evidence="1">
    <name type="scientific">viral metagenome</name>
    <dbReference type="NCBI Taxonomy" id="1070528"/>
    <lineage>
        <taxon>unclassified sequences</taxon>
        <taxon>metagenomes</taxon>
        <taxon>organismal metagenomes</taxon>
    </lineage>
</organism>
<name>A0A6C0DR06_9ZZZZ</name>
<accession>A0A6C0DR06</accession>
<protein>
    <submittedName>
        <fullName evidence="1">Uncharacterized protein</fullName>
    </submittedName>
</protein>